<dbReference type="CDD" id="cd00156">
    <property type="entry name" value="REC"/>
    <property type="match status" value="1"/>
</dbReference>
<evidence type="ECO:0000256" key="4">
    <source>
        <dbReference type="PROSITE-ProRule" id="PRU00169"/>
    </source>
</evidence>
<dbReference type="SUPFAM" id="SSF47384">
    <property type="entry name" value="Homodimeric domain of signal transducing histidine kinase"/>
    <property type="match status" value="1"/>
</dbReference>
<evidence type="ECO:0000313" key="11">
    <source>
        <dbReference type="EMBL" id="SHI99479.1"/>
    </source>
</evidence>
<dbReference type="Pfam" id="PF00072">
    <property type="entry name" value="Response_reg"/>
    <property type="match status" value="1"/>
</dbReference>
<dbReference type="InterPro" id="IPR003594">
    <property type="entry name" value="HATPase_dom"/>
</dbReference>
<dbReference type="AlphaFoldDB" id="A0A1M6FPE6"/>
<feature type="modified residue" description="4-aspartylphosphate" evidence="4">
    <location>
        <position position="650"/>
    </location>
</feature>
<dbReference type="InterPro" id="IPR000014">
    <property type="entry name" value="PAS"/>
</dbReference>
<dbReference type="Pfam" id="PF02518">
    <property type="entry name" value="HATPase_c"/>
    <property type="match status" value="1"/>
</dbReference>
<dbReference type="NCBIfam" id="TIGR00229">
    <property type="entry name" value="sensory_box"/>
    <property type="match status" value="2"/>
</dbReference>
<dbReference type="EMBL" id="FQZT01000003">
    <property type="protein sequence ID" value="SHI99479.1"/>
    <property type="molecule type" value="Genomic_DNA"/>
</dbReference>
<dbReference type="PANTHER" id="PTHR43065">
    <property type="entry name" value="SENSOR HISTIDINE KINASE"/>
    <property type="match status" value="1"/>
</dbReference>
<dbReference type="InterPro" id="IPR036890">
    <property type="entry name" value="HATPase_C_sf"/>
</dbReference>
<keyword evidence="3 4" id="KW-0597">Phosphoprotein</keyword>
<gene>
    <name evidence="11" type="ORF">SAMN02745165_01359</name>
</gene>
<dbReference type="InterPro" id="IPR001789">
    <property type="entry name" value="Sig_transdc_resp-reg_receiver"/>
</dbReference>
<accession>A0A1M6FPE6</accession>
<dbReference type="Pfam" id="PF08447">
    <property type="entry name" value="PAS_3"/>
    <property type="match status" value="1"/>
</dbReference>
<dbReference type="InterPro" id="IPR036097">
    <property type="entry name" value="HisK_dim/P_sf"/>
</dbReference>
<evidence type="ECO:0000256" key="1">
    <source>
        <dbReference type="ARBA" id="ARBA00000085"/>
    </source>
</evidence>
<sequence>MKNKLPFQQAGDQRPDDRSSELAGLRQRAEQQLQKDASPPIVSETELRKTVHELQTYQIELELQNEELRNTRDELLASRKRLSDLYDYAPVGYLTVDDSDCVVEANLKIAQMLATDRASLLTTPLSRYISVKDQGIYTLCREKLLREKSTQRCEIRLHASGGVSFDAELHMKLSSELDQNSRQLLILVSDMTEIKEARRTIMESELKYRLLADYTYDWESWISPQGEYLYLSPSCERISGYAAENFRDNPQFLFDLVRQDHRERVSEHYRKSCVQGDAIASIEFPIVTKNGEECWLEHHCSPVFDDQGNFAGRRINNRDITERKQMEQQHAELENQLRQKMKMDAVGSLAGGMAHNFNNNLSVILGNIELAALKQPIGSESHQYLENVKIAALSARDLVKNLLIFSRQGAGKEQVKTICLADVVSETVSILQATVPCSVNLSLEIHPASLSSCIKGDPSQMQEVLLNLCTNAVQAMDERGELVISLEGAELAERDIPALCKCKPGHYLKLSVEDTGCGIADDHLDMIFDPFFTTKDVGQGTGLGLSTVKGIIEQHGGILDVTSEEGQGSRFVMYFPEASFKDALSNEGESVALLGGTERVLLVDDDRMLIEVGNKMLKEMGYQVTTVTDSREALKTFAADPDGFDLVITDQTMPEMTGTDLIEEIRKIRSSMAAILCTGYSSKVDAAKAKKMGINAFLMKPIEGRVLLDTVRLVLDSG</sequence>
<evidence type="ECO:0000313" key="12">
    <source>
        <dbReference type="Proteomes" id="UP000184171"/>
    </source>
</evidence>
<dbReference type="RefSeq" id="WP_072907051.1">
    <property type="nucleotide sequence ID" value="NZ_FQZT01000003.1"/>
</dbReference>
<dbReference type="Gene3D" id="1.10.287.130">
    <property type="match status" value="1"/>
</dbReference>
<reference evidence="11 12" key="1">
    <citation type="submission" date="2016-11" db="EMBL/GenBank/DDBJ databases">
        <authorList>
            <person name="Jaros S."/>
            <person name="Januszkiewicz K."/>
            <person name="Wedrychowicz H."/>
        </authorList>
    </citation>
    <scope>NUCLEOTIDE SEQUENCE [LARGE SCALE GENOMIC DNA]</scope>
    <source>
        <strain evidence="11 12">DSM 5091</strain>
    </source>
</reference>
<dbReference type="PROSITE" id="PS50112">
    <property type="entry name" value="PAS"/>
    <property type="match status" value="1"/>
</dbReference>
<dbReference type="EC" id="2.7.13.3" evidence="2"/>
<dbReference type="PANTHER" id="PTHR43065:SF42">
    <property type="entry name" value="TWO-COMPONENT SENSOR PPRA"/>
    <property type="match status" value="1"/>
</dbReference>
<dbReference type="CDD" id="cd00130">
    <property type="entry name" value="PAS"/>
    <property type="match status" value="2"/>
</dbReference>
<dbReference type="Gene3D" id="3.40.50.2300">
    <property type="match status" value="1"/>
</dbReference>
<dbReference type="Proteomes" id="UP000184171">
    <property type="component" value="Unassembled WGS sequence"/>
</dbReference>
<dbReference type="InterPro" id="IPR000700">
    <property type="entry name" value="PAS-assoc_C"/>
</dbReference>
<dbReference type="PROSITE" id="PS50113">
    <property type="entry name" value="PAC"/>
    <property type="match status" value="1"/>
</dbReference>
<dbReference type="Gene3D" id="3.30.565.10">
    <property type="entry name" value="Histidine kinase-like ATPase, C-terminal domain"/>
    <property type="match status" value="1"/>
</dbReference>
<feature type="domain" description="Response regulatory" evidence="8">
    <location>
        <begin position="599"/>
        <end position="715"/>
    </location>
</feature>
<proteinExistence type="predicted"/>
<dbReference type="SUPFAM" id="SSF55874">
    <property type="entry name" value="ATPase domain of HSP90 chaperone/DNA topoisomerase II/histidine kinase"/>
    <property type="match status" value="1"/>
</dbReference>
<dbReference type="SMART" id="SM00388">
    <property type="entry name" value="HisKA"/>
    <property type="match status" value="1"/>
</dbReference>
<evidence type="ECO:0000256" key="6">
    <source>
        <dbReference type="SAM" id="MobiDB-lite"/>
    </source>
</evidence>
<dbReference type="PROSITE" id="PS50110">
    <property type="entry name" value="RESPONSE_REGULATORY"/>
    <property type="match status" value="1"/>
</dbReference>
<evidence type="ECO:0000259" key="7">
    <source>
        <dbReference type="PROSITE" id="PS50109"/>
    </source>
</evidence>
<dbReference type="InterPro" id="IPR004358">
    <property type="entry name" value="Sig_transdc_His_kin-like_C"/>
</dbReference>
<evidence type="ECO:0000256" key="3">
    <source>
        <dbReference type="ARBA" id="ARBA00022553"/>
    </source>
</evidence>
<dbReference type="SMART" id="SM00448">
    <property type="entry name" value="REC"/>
    <property type="match status" value="1"/>
</dbReference>
<dbReference type="SMART" id="SM00086">
    <property type="entry name" value="PAC"/>
    <property type="match status" value="2"/>
</dbReference>
<dbReference type="InterPro" id="IPR005467">
    <property type="entry name" value="His_kinase_dom"/>
</dbReference>
<organism evidence="11 12">
    <name type="scientific">Malonomonas rubra DSM 5091</name>
    <dbReference type="NCBI Taxonomy" id="1122189"/>
    <lineage>
        <taxon>Bacteria</taxon>
        <taxon>Pseudomonadati</taxon>
        <taxon>Thermodesulfobacteriota</taxon>
        <taxon>Desulfuromonadia</taxon>
        <taxon>Desulfuromonadales</taxon>
        <taxon>Geopsychrobacteraceae</taxon>
        <taxon>Malonomonas</taxon>
    </lineage>
</organism>
<dbReference type="InterPro" id="IPR003661">
    <property type="entry name" value="HisK_dim/P_dom"/>
</dbReference>
<dbReference type="OrthoDB" id="5487437at2"/>
<dbReference type="GO" id="GO:0000155">
    <property type="term" value="F:phosphorelay sensor kinase activity"/>
    <property type="evidence" value="ECO:0007669"/>
    <property type="project" value="InterPro"/>
</dbReference>
<keyword evidence="12" id="KW-1185">Reference proteome</keyword>
<evidence type="ECO:0000259" key="8">
    <source>
        <dbReference type="PROSITE" id="PS50110"/>
    </source>
</evidence>
<evidence type="ECO:0000256" key="2">
    <source>
        <dbReference type="ARBA" id="ARBA00012438"/>
    </source>
</evidence>
<dbReference type="SMART" id="SM00091">
    <property type="entry name" value="PAS"/>
    <property type="match status" value="2"/>
</dbReference>
<dbReference type="SMART" id="SM00387">
    <property type="entry name" value="HATPase_c"/>
    <property type="match status" value="1"/>
</dbReference>
<comment type="catalytic activity">
    <reaction evidence="1">
        <text>ATP + protein L-histidine = ADP + protein N-phospho-L-histidine.</text>
        <dbReference type="EC" id="2.7.13.3"/>
    </reaction>
</comment>
<dbReference type="InterPro" id="IPR035965">
    <property type="entry name" value="PAS-like_dom_sf"/>
</dbReference>
<dbReference type="InterPro" id="IPR001610">
    <property type="entry name" value="PAC"/>
</dbReference>
<evidence type="ECO:0000256" key="5">
    <source>
        <dbReference type="SAM" id="Coils"/>
    </source>
</evidence>
<feature type="domain" description="Histidine kinase" evidence="7">
    <location>
        <begin position="352"/>
        <end position="579"/>
    </location>
</feature>
<feature type="coiled-coil region" evidence="5">
    <location>
        <begin position="47"/>
        <end position="85"/>
    </location>
</feature>
<protein>
    <recommendedName>
        <fullName evidence="2">histidine kinase</fullName>
        <ecNumber evidence="2">2.7.13.3</ecNumber>
    </recommendedName>
</protein>
<dbReference type="SUPFAM" id="SSF52172">
    <property type="entry name" value="CheY-like"/>
    <property type="match status" value="1"/>
</dbReference>
<feature type="domain" description="PAS" evidence="9">
    <location>
        <begin position="222"/>
        <end position="276"/>
    </location>
</feature>
<dbReference type="InterPro" id="IPR011006">
    <property type="entry name" value="CheY-like_superfamily"/>
</dbReference>
<dbReference type="Pfam" id="PF13426">
    <property type="entry name" value="PAS_9"/>
    <property type="match status" value="1"/>
</dbReference>
<feature type="coiled-coil region" evidence="5">
    <location>
        <begin position="316"/>
        <end position="343"/>
    </location>
</feature>
<evidence type="ECO:0000259" key="10">
    <source>
        <dbReference type="PROSITE" id="PS50113"/>
    </source>
</evidence>
<dbReference type="PROSITE" id="PS50109">
    <property type="entry name" value="HIS_KIN"/>
    <property type="match status" value="1"/>
</dbReference>
<dbReference type="STRING" id="1122189.SAMN02745165_01359"/>
<dbReference type="SUPFAM" id="SSF55785">
    <property type="entry name" value="PYP-like sensor domain (PAS domain)"/>
    <property type="match status" value="2"/>
</dbReference>
<keyword evidence="5" id="KW-0175">Coiled coil</keyword>
<dbReference type="InterPro" id="IPR013655">
    <property type="entry name" value="PAS_fold_3"/>
</dbReference>
<name>A0A1M6FPE6_MALRU</name>
<feature type="region of interest" description="Disordered" evidence="6">
    <location>
        <begin position="1"/>
        <end position="39"/>
    </location>
</feature>
<dbReference type="Gene3D" id="3.30.450.20">
    <property type="entry name" value="PAS domain"/>
    <property type="match status" value="2"/>
</dbReference>
<evidence type="ECO:0000259" key="9">
    <source>
        <dbReference type="PROSITE" id="PS50112"/>
    </source>
</evidence>
<dbReference type="Pfam" id="PF00512">
    <property type="entry name" value="HisKA"/>
    <property type="match status" value="1"/>
</dbReference>
<dbReference type="PRINTS" id="PR00344">
    <property type="entry name" value="BCTRLSENSOR"/>
</dbReference>
<feature type="domain" description="PAC" evidence="10">
    <location>
        <begin position="280"/>
        <end position="332"/>
    </location>
</feature>
<dbReference type="CDD" id="cd00082">
    <property type="entry name" value="HisKA"/>
    <property type="match status" value="1"/>
</dbReference>